<protein>
    <submittedName>
        <fullName evidence="2">Antitoxin VapB</fullName>
    </submittedName>
</protein>
<evidence type="ECO:0000313" key="3">
    <source>
        <dbReference type="Proteomes" id="UP000186218"/>
    </source>
</evidence>
<dbReference type="RefSeq" id="WP_076479552.1">
    <property type="nucleotide sequence ID" value="NZ_FTNT01000006.1"/>
</dbReference>
<reference evidence="2 3" key="1">
    <citation type="submission" date="2017-01" db="EMBL/GenBank/DDBJ databases">
        <authorList>
            <person name="Mah S.A."/>
            <person name="Swanson W.J."/>
            <person name="Moy G.W."/>
            <person name="Vacquier V.D."/>
        </authorList>
    </citation>
    <scope>NUCLEOTIDE SEQUENCE [LARGE SCALE GENOMIC DNA]</scope>
    <source>
        <strain evidence="2 3">CPCC 203464</strain>
    </source>
</reference>
<dbReference type="EMBL" id="FTNT01000006">
    <property type="protein sequence ID" value="SIS03675.1"/>
    <property type="molecule type" value="Genomic_DNA"/>
</dbReference>
<dbReference type="STRING" id="1344003.SAMN05445060_2272"/>
<name>A0A1N7FTV7_9NOCA</name>
<evidence type="ECO:0000313" key="2">
    <source>
        <dbReference type="EMBL" id="SIS03675.1"/>
    </source>
</evidence>
<proteinExistence type="predicted"/>
<dbReference type="Pfam" id="PF07704">
    <property type="entry name" value="PSK_trans_fac"/>
    <property type="match status" value="1"/>
</dbReference>
<dbReference type="OrthoDB" id="560250at2"/>
<keyword evidence="1" id="KW-1277">Toxin-antitoxin system</keyword>
<dbReference type="AlphaFoldDB" id="A0A1N7FTV7"/>
<keyword evidence="3" id="KW-1185">Reference proteome</keyword>
<accession>A0A1N7FTV7</accession>
<dbReference type="Proteomes" id="UP000186218">
    <property type="component" value="Unassembled WGS sequence"/>
</dbReference>
<gene>
    <name evidence="2" type="ORF">SAMN05445060_2272</name>
</gene>
<organism evidence="2 3">
    <name type="scientific">Williamsia sterculiae</name>
    <dbReference type="NCBI Taxonomy" id="1344003"/>
    <lineage>
        <taxon>Bacteria</taxon>
        <taxon>Bacillati</taxon>
        <taxon>Actinomycetota</taxon>
        <taxon>Actinomycetes</taxon>
        <taxon>Mycobacteriales</taxon>
        <taxon>Nocardiaceae</taxon>
        <taxon>Williamsia</taxon>
    </lineage>
</organism>
<evidence type="ECO:0000256" key="1">
    <source>
        <dbReference type="ARBA" id="ARBA00022649"/>
    </source>
</evidence>
<sequence length="78" mass="8910">MGLNIKNEHVHELAREVARRTGRNQTSAIELALERLLAELRREDDQTTRLSLIRLMQRAAIGIDLDTETLYDTAGLPR</sequence>
<dbReference type="InterPro" id="IPR011660">
    <property type="entry name" value="VapB-like"/>
</dbReference>